<evidence type="ECO:0000256" key="6">
    <source>
        <dbReference type="SAM" id="MobiDB-lite"/>
    </source>
</evidence>
<dbReference type="Proteomes" id="UP000825935">
    <property type="component" value="Chromosome 7"/>
</dbReference>
<feature type="transmembrane region" description="Helical" evidence="7">
    <location>
        <begin position="141"/>
        <end position="163"/>
    </location>
</feature>
<evidence type="ECO:0000256" key="2">
    <source>
        <dbReference type="ARBA" id="ARBA00009773"/>
    </source>
</evidence>
<keyword evidence="4 7" id="KW-1133">Transmembrane helix</keyword>
<feature type="transmembrane region" description="Helical" evidence="7">
    <location>
        <begin position="623"/>
        <end position="642"/>
    </location>
</feature>
<evidence type="ECO:0000256" key="7">
    <source>
        <dbReference type="SAM" id="Phobius"/>
    </source>
</evidence>
<dbReference type="EMBL" id="CM035412">
    <property type="protein sequence ID" value="KAH7432534.1"/>
    <property type="molecule type" value="Genomic_DNA"/>
</dbReference>
<dbReference type="AlphaFoldDB" id="A0A8T2UGS2"/>
<proteinExistence type="inferred from homology"/>
<feature type="transmembrane region" description="Helical" evidence="7">
    <location>
        <begin position="569"/>
        <end position="588"/>
    </location>
</feature>
<keyword evidence="3 7" id="KW-0812">Transmembrane</keyword>
<dbReference type="EMBL" id="CM035412">
    <property type="protein sequence ID" value="KAH7432535.1"/>
    <property type="molecule type" value="Genomic_DNA"/>
</dbReference>
<dbReference type="OrthoDB" id="5970161at2759"/>
<organism evidence="8 9">
    <name type="scientific">Ceratopteris richardii</name>
    <name type="common">Triangle waterfern</name>
    <dbReference type="NCBI Taxonomy" id="49495"/>
    <lineage>
        <taxon>Eukaryota</taxon>
        <taxon>Viridiplantae</taxon>
        <taxon>Streptophyta</taxon>
        <taxon>Embryophyta</taxon>
        <taxon>Tracheophyta</taxon>
        <taxon>Polypodiopsida</taxon>
        <taxon>Polypodiidae</taxon>
        <taxon>Polypodiales</taxon>
        <taxon>Pteridineae</taxon>
        <taxon>Pteridaceae</taxon>
        <taxon>Parkerioideae</taxon>
        <taxon>Ceratopteris</taxon>
    </lineage>
</organism>
<dbReference type="GO" id="GO:0016020">
    <property type="term" value="C:membrane"/>
    <property type="evidence" value="ECO:0007669"/>
    <property type="project" value="UniProtKB-SubCell"/>
</dbReference>
<dbReference type="EMBL" id="CM035412">
    <property type="protein sequence ID" value="KAH7432530.1"/>
    <property type="molecule type" value="Genomic_DNA"/>
</dbReference>
<evidence type="ECO:0000256" key="4">
    <source>
        <dbReference type="ARBA" id="ARBA00022989"/>
    </source>
</evidence>
<feature type="transmembrane region" description="Helical" evidence="7">
    <location>
        <begin position="349"/>
        <end position="369"/>
    </location>
</feature>
<feature type="transmembrane region" description="Helical" evidence="7">
    <location>
        <begin position="243"/>
        <end position="262"/>
    </location>
</feature>
<dbReference type="InterPro" id="IPR002549">
    <property type="entry name" value="AI-2E-like"/>
</dbReference>
<dbReference type="EMBL" id="CM035412">
    <property type="protein sequence ID" value="KAH7432531.1"/>
    <property type="molecule type" value="Genomic_DNA"/>
</dbReference>
<evidence type="ECO:0000256" key="3">
    <source>
        <dbReference type="ARBA" id="ARBA00022692"/>
    </source>
</evidence>
<comment type="caution">
    <text evidence="8">The sequence shown here is derived from an EMBL/GenBank/DDBJ whole genome shotgun (WGS) entry which is preliminary data.</text>
</comment>
<evidence type="ECO:0000313" key="8">
    <source>
        <dbReference type="EMBL" id="KAH7432534.1"/>
    </source>
</evidence>
<gene>
    <name evidence="8" type="ORF">KP509_07G026600</name>
</gene>
<feature type="compositionally biased region" description="Basic and acidic residues" evidence="6">
    <location>
        <begin position="60"/>
        <end position="76"/>
    </location>
</feature>
<feature type="compositionally biased region" description="Polar residues" evidence="6">
    <location>
        <begin position="77"/>
        <end position="92"/>
    </location>
</feature>
<dbReference type="EMBL" id="CM035412">
    <property type="protein sequence ID" value="KAH7432532.1"/>
    <property type="molecule type" value="Genomic_DNA"/>
</dbReference>
<keyword evidence="5 7" id="KW-0472">Membrane</keyword>
<comment type="similarity">
    <text evidence="2">Belongs to the autoinducer-2 exporter (AI-2E) (TC 2.A.86) family.</text>
</comment>
<feature type="transmembrane region" description="Helical" evidence="7">
    <location>
        <begin position="649"/>
        <end position="670"/>
    </location>
</feature>
<feature type="transmembrane region" description="Helical" evidence="7">
    <location>
        <begin position="715"/>
        <end position="733"/>
    </location>
</feature>
<dbReference type="EMBL" id="CM035412">
    <property type="protein sequence ID" value="KAH7432529.1"/>
    <property type="molecule type" value="Genomic_DNA"/>
</dbReference>
<dbReference type="EMBL" id="CM035412">
    <property type="protein sequence ID" value="KAH7432528.1"/>
    <property type="molecule type" value="Genomic_DNA"/>
</dbReference>
<feature type="transmembrane region" description="Helical" evidence="7">
    <location>
        <begin position="685"/>
        <end position="703"/>
    </location>
</feature>
<accession>A0A8T2UGS2</accession>
<comment type="subcellular location">
    <subcellularLocation>
        <location evidence="1">Membrane</location>
        <topology evidence="1">Multi-pass membrane protein</topology>
    </subcellularLocation>
</comment>
<dbReference type="PANTHER" id="PTHR21716:SF4">
    <property type="entry name" value="TRANSMEMBRANE PROTEIN 245"/>
    <property type="match status" value="1"/>
</dbReference>
<keyword evidence="9" id="KW-1185">Reference proteome</keyword>
<sequence length="765" mass="84397">MSSNPSEHSEISTPIPWKEMFESAASSPLMPHVPPSLTGSRSSPALGYVSRSIGGNPQGKETKKPILPPKEERKSSDMGSANAISEPSSAVTNMETAPGKICYVEDDQSANRNHDVSQSYSLNSFVSSNQTSDTSQQHFQLAIYIAMAHAVLIFLFFVLYGIWKLLECYRRPIQWAILCSMPLRAIHGTIVAFWETSLNQGLLGTLLAIPFAFCRALIVTTLDAKLAIMHLFGKCQTQEGRTVRFTTLMEWLFSFALMALAFEYMGAITLALVPFVVMTLYSFGASLGLVPEIKDLETETKRTLLSMEHSHRWEQARSWLGFIRLPITKLYKLVGIRITSAFLSNLHHLVAIFLMVLMIVGSLSGLLLFSYKIGHEGKDLVVALKSHVEKGNYIEKVGLKQWMEENNIPELIDTYAGKAYDTVSSQIDDYAAKYQMTELADAGKQYLLGFAQEQRRKILTNDSDPVSTNSYSNPLTPSHPALDRAQRLMQKIREYDVKGAYSEMQQSATLVMEHLNIPREELLERVKQAGERWLGLGKHVFANSSKLAFAIGRLLLAGINTILSGAPELIAFCADSFIFFSVLHYLVISKSGGVMEQVLSMFPLSDSTRTRCAVVLDHAVSSVLLATVKAAFFQAMFTWLLFRVLKIHFLYVCTLLAFSSAFLPIIPTWWSSVPAGIQLAIEGRYISAVLLVAAHMGLMDYGVSAIQSGIPGHNAYLTGLSIAGGMALFSSVIEGAIMGPLLMTVAISLKNLYTEFILSAAKLGA</sequence>
<dbReference type="OMA" id="CANVLDH"/>
<evidence type="ECO:0000256" key="1">
    <source>
        <dbReference type="ARBA" id="ARBA00004141"/>
    </source>
</evidence>
<feature type="transmembrane region" description="Helical" evidence="7">
    <location>
        <begin position="200"/>
        <end position="222"/>
    </location>
</feature>
<evidence type="ECO:0000313" key="9">
    <source>
        <dbReference type="Proteomes" id="UP000825935"/>
    </source>
</evidence>
<evidence type="ECO:0000256" key="5">
    <source>
        <dbReference type="ARBA" id="ARBA00023136"/>
    </source>
</evidence>
<dbReference type="PANTHER" id="PTHR21716">
    <property type="entry name" value="TRANSMEMBRANE PROTEIN"/>
    <property type="match status" value="1"/>
</dbReference>
<reference evidence="8" key="1">
    <citation type="submission" date="2021-08" db="EMBL/GenBank/DDBJ databases">
        <title>WGS assembly of Ceratopteris richardii.</title>
        <authorList>
            <person name="Marchant D.B."/>
            <person name="Chen G."/>
            <person name="Jenkins J."/>
            <person name="Shu S."/>
            <person name="Leebens-Mack J."/>
            <person name="Grimwood J."/>
            <person name="Schmutz J."/>
            <person name="Soltis P."/>
            <person name="Soltis D."/>
            <person name="Chen Z.-H."/>
        </authorList>
    </citation>
    <scope>NUCLEOTIDE SEQUENCE</scope>
    <source>
        <strain evidence="8">Whitten #5841</strain>
        <tissue evidence="8">Leaf</tissue>
    </source>
</reference>
<protein>
    <submittedName>
        <fullName evidence="8">Uncharacterized protein</fullName>
    </submittedName>
</protein>
<name>A0A8T2UGS2_CERRI</name>
<dbReference type="EMBL" id="CM035412">
    <property type="protein sequence ID" value="KAH7432533.1"/>
    <property type="molecule type" value="Genomic_DNA"/>
</dbReference>
<feature type="region of interest" description="Disordered" evidence="6">
    <location>
        <begin position="25"/>
        <end position="92"/>
    </location>
</feature>